<feature type="transmembrane region" description="Helical" evidence="9">
    <location>
        <begin position="118"/>
        <end position="136"/>
    </location>
</feature>
<dbReference type="PANTHER" id="PTHR30614">
    <property type="entry name" value="MEMBRANE COMPONENT OF AMINO ACID ABC TRANSPORTER"/>
    <property type="match status" value="1"/>
</dbReference>
<dbReference type="AlphaFoldDB" id="A0A9W6MXF7"/>
<dbReference type="SUPFAM" id="SSF161098">
    <property type="entry name" value="MetI-like"/>
    <property type="match status" value="1"/>
</dbReference>
<keyword evidence="8 9" id="KW-0472">Membrane</keyword>
<feature type="transmembrane region" description="Helical" evidence="9">
    <location>
        <begin position="68"/>
        <end position="97"/>
    </location>
</feature>
<dbReference type="GO" id="GO:0006865">
    <property type="term" value="P:amino acid transport"/>
    <property type="evidence" value="ECO:0007669"/>
    <property type="project" value="UniProtKB-KW"/>
</dbReference>
<name>A0A9W6MXF7_9HYPH</name>
<evidence type="ECO:0000259" key="10">
    <source>
        <dbReference type="PROSITE" id="PS50928"/>
    </source>
</evidence>
<evidence type="ECO:0000256" key="6">
    <source>
        <dbReference type="ARBA" id="ARBA00022970"/>
    </source>
</evidence>
<dbReference type="NCBIfam" id="TIGR01726">
    <property type="entry name" value="HEQRo_perm_3TM"/>
    <property type="match status" value="1"/>
</dbReference>
<dbReference type="Pfam" id="PF00528">
    <property type="entry name" value="BPD_transp_1"/>
    <property type="match status" value="1"/>
</dbReference>
<comment type="similarity">
    <text evidence="2">Belongs to the binding-protein-dependent transport system permease family. HisMQ subfamily.</text>
</comment>
<dbReference type="Proteomes" id="UP001143372">
    <property type="component" value="Unassembled WGS sequence"/>
</dbReference>
<evidence type="ECO:0000256" key="9">
    <source>
        <dbReference type="RuleBase" id="RU363032"/>
    </source>
</evidence>
<evidence type="ECO:0000256" key="8">
    <source>
        <dbReference type="ARBA" id="ARBA00023136"/>
    </source>
</evidence>
<proteinExistence type="inferred from homology"/>
<dbReference type="PROSITE" id="PS50928">
    <property type="entry name" value="ABC_TM1"/>
    <property type="match status" value="1"/>
</dbReference>
<evidence type="ECO:0000256" key="2">
    <source>
        <dbReference type="ARBA" id="ARBA00010072"/>
    </source>
</evidence>
<evidence type="ECO:0000256" key="7">
    <source>
        <dbReference type="ARBA" id="ARBA00022989"/>
    </source>
</evidence>
<dbReference type="InterPro" id="IPR035906">
    <property type="entry name" value="MetI-like_sf"/>
</dbReference>
<evidence type="ECO:0000256" key="3">
    <source>
        <dbReference type="ARBA" id="ARBA00022448"/>
    </source>
</evidence>
<dbReference type="EMBL" id="BSFI01000023">
    <property type="protein sequence ID" value="GLK69850.1"/>
    <property type="molecule type" value="Genomic_DNA"/>
</dbReference>
<reference evidence="11" key="1">
    <citation type="journal article" date="2014" name="Int. J. Syst. Evol. Microbiol.">
        <title>Complete genome sequence of Corynebacterium casei LMG S-19264T (=DSM 44701T), isolated from a smear-ripened cheese.</title>
        <authorList>
            <consortium name="US DOE Joint Genome Institute (JGI-PGF)"/>
            <person name="Walter F."/>
            <person name="Albersmeier A."/>
            <person name="Kalinowski J."/>
            <person name="Ruckert C."/>
        </authorList>
    </citation>
    <scope>NUCLEOTIDE SEQUENCE</scope>
    <source>
        <strain evidence="11">VKM B-2347</strain>
    </source>
</reference>
<feature type="domain" description="ABC transmembrane type-1" evidence="10">
    <location>
        <begin position="73"/>
        <end position="358"/>
    </location>
</feature>
<evidence type="ECO:0000256" key="4">
    <source>
        <dbReference type="ARBA" id="ARBA00022475"/>
    </source>
</evidence>
<feature type="transmembrane region" description="Helical" evidence="9">
    <location>
        <begin position="194"/>
        <end position="213"/>
    </location>
</feature>
<dbReference type="InterPro" id="IPR000515">
    <property type="entry name" value="MetI-like"/>
</dbReference>
<dbReference type="InterPro" id="IPR006311">
    <property type="entry name" value="TAT_signal"/>
</dbReference>
<keyword evidence="12" id="KW-1185">Reference proteome</keyword>
<dbReference type="InterPro" id="IPR010065">
    <property type="entry name" value="AA_ABC_transptr_permease_3TM"/>
</dbReference>
<dbReference type="GO" id="GO:0043190">
    <property type="term" value="C:ATP-binding cassette (ABC) transporter complex"/>
    <property type="evidence" value="ECO:0007669"/>
    <property type="project" value="InterPro"/>
</dbReference>
<feature type="transmembrane region" description="Helical" evidence="9">
    <location>
        <begin position="340"/>
        <end position="358"/>
    </location>
</feature>
<dbReference type="InterPro" id="IPR043429">
    <property type="entry name" value="ArtM/GltK/GlnP/TcyL/YhdX-like"/>
</dbReference>
<evidence type="ECO:0000313" key="12">
    <source>
        <dbReference type="Proteomes" id="UP001143372"/>
    </source>
</evidence>
<sequence>MGGRRGFLVQAALLAATLALVALVAADVLQNMARAGLTPGFGFLGRPANFEIGESLIPYSASDSFARALLVGLLNTIMVAIAGCALATILGVTLGVARLSGNLLLKGLVQAYVEVVRNTPLLLQLFFWSATMHALPAPRRALMPVEGVFLTNRGVFFPWIAAEGGLAWTVLAGFTVAVATAGYAAFRRPRNARLLLSAAALLAAASLGAALFGDPGLSIDAPRLGTFNVSGGFGISPEFLALLAGLTVHSSAIISEVVRAGLQSVPEGQWEAAHSLGLSRGQALRLVVMPQALRVIVPLMISSYLDLTKNSSLAVAIGFPDLVSVISTSANQSGHAVETILIMVAAYLALNLSVSTVMNRYDAKLAARGFAAP</sequence>
<keyword evidence="6" id="KW-0029">Amino-acid transport</keyword>
<accession>A0A9W6MXF7</accession>
<keyword evidence="4" id="KW-1003">Cell membrane</keyword>
<protein>
    <submittedName>
        <fullName evidence="11">Amino acid ABC transporter permease</fullName>
    </submittedName>
</protein>
<evidence type="ECO:0000256" key="5">
    <source>
        <dbReference type="ARBA" id="ARBA00022692"/>
    </source>
</evidence>
<evidence type="ECO:0000313" key="11">
    <source>
        <dbReference type="EMBL" id="GLK69850.1"/>
    </source>
</evidence>
<evidence type="ECO:0000256" key="1">
    <source>
        <dbReference type="ARBA" id="ARBA00004429"/>
    </source>
</evidence>
<comment type="caution">
    <text evidence="11">The sequence shown here is derived from an EMBL/GenBank/DDBJ whole genome shotgun (WGS) entry which is preliminary data.</text>
</comment>
<dbReference type="CDD" id="cd06261">
    <property type="entry name" value="TM_PBP2"/>
    <property type="match status" value="1"/>
</dbReference>
<organism evidence="11 12">
    <name type="scientific">Hansschlegelia plantiphila</name>
    <dbReference type="NCBI Taxonomy" id="374655"/>
    <lineage>
        <taxon>Bacteria</taxon>
        <taxon>Pseudomonadati</taxon>
        <taxon>Pseudomonadota</taxon>
        <taxon>Alphaproteobacteria</taxon>
        <taxon>Hyphomicrobiales</taxon>
        <taxon>Methylopilaceae</taxon>
        <taxon>Hansschlegelia</taxon>
    </lineage>
</organism>
<keyword evidence="7 9" id="KW-1133">Transmembrane helix</keyword>
<dbReference type="RefSeq" id="WP_271170061.1">
    <property type="nucleotide sequence ID" value="NZ_BSFI01000023.1"/>
</dbReference>
<comment type="subcellular location">
    <subcellularLocation>
        <location evidence="1">Cell inner membrane</location>
        <topology evidence="1">Multi-pass membrane protein</topology>
    </subcellularLocation>
    <subcellularLocation>
        <location evidence="9">Cell membrane</location>
        <topology evidence="9">Multi-pass membrane protein</topology>
    </subcellularLocation>
</comment>
<feature type="transmembrane region" description="Helical" evidence="9">
    <location>
        <begin position="156"/>
        <end position="182"/>
    </location>
</feature>
<dbReference type="PROSITE" id="PS51318">
    <property type="entry name" value="TAT"/>
    <property type="match status" value="1"/>
</dbReference>
<keyword evidence="3 9" id="KW-0813">Transport</keyword>
<reference evidence="11" key="2">
    <citation type="submission" date="2023-01" db="EMBL/GenBank/DDBJ databases">
        <authorList>
            <person name="Sun Q."/>
            <person name="Evtushenko L."/>
        </authorList>
    </citation>
    <scope>NUCLEOTIDE SEQUENCE</scope>
    <source>
        <strain evidence="11">VKM B-2347</strain>
    </source>
</reference>
<keyword evidence="5 9" id="KW-0812">Transmembrane</keyword>
<dbReference type="GO" id="GO:0022857">
    <property type="term" value="F:transmembrane transporter activity"/>
    <property type="evidence" value="ECO:0007669"/>
    <property type="project" value="InterPro"/>
</dbReference>
<dbReference type="PANTHER" id="PTHR30614:SF37">
    <property type="entry name" value="AMINO-ACID ABC TRANSPORTER PERMEASE PROTEIN YHDX-RELATED"/>
    <property type="match status" value="1"/>
</dbReference>
<dbReference type="Gene3D" id="1.10.3720.10">
    <property type="entry name" value="MetI-like"/>
    <property type="match status" value="2"/>
</dbReference>
<gene>
    <name evidence="11" type="ORF">GCM10008179_34880</name>
</gene>